<evidence type="ECO:0000313" key="2">
    <source>
        <dbReference type="EMBL" id="KAK2084783.1"/>
    </source>
</evidence>
<name>A0ABQ9TJ60_SAGOE</name>
<dbReference type="EMBL" id="JASSZA010000022">
    <property type="protein sequence ID" value="KAK2084783.1"/>
    <property type="molecule type" value="Genomic_DNA"/>
</dbReference>
<gene>
    <name evidence="2" type="ORF">P7K49_037816</name>
</gene>
<proteinExistence type="predicted"/>
<dbReference type="Proteomes" id="UP001266305">
    <property type="component" value="Unassembled WGS sequence"/>
</dbReference>
<evidence type="ECO:0000256" key="1">
    <source>
        <dbReference type="SAM" id="MobiDB-lite"/>
    </source>
</evidence>
<keyword evidence="3" id="KW-1185">Reference proteome</keyword>
<reference evidence="2 3" key="1">
    <citation type="submission" date="2023-05" db="EMBL/GenBank/DDBJ databases">
        <title>B98-5 Cell Line De Novo Hybrid Assembly: An Optical Mapping Approach.</title>
        <authorList>
            <person name="Kananen K."/>
            <person name="Auerbach J.A."/>
            <person name="Kautto E."/>
            <person name="Blachly J.S."/>
        </authorList>
    </citation>
    <scope>NUCLEOTIDE SEQUENCE [LARGE SCALE GENOMIC DNA]</scope>
    <source>
        <strain evidence="2">B95-8</strain>
        <tissue evidence="2">Cell line</tissue>
    </source>
</reference>
<sequence length="111" mass="13059">MAYQEDDMGFYPTSHPTGLSTVVQRPRKPRRLRHLQIRSSLTQLQLLDKEKSREYTVLTSPCCGYRRAYGNSHVWEDVAMYGLEEPYLSFLKTPEDASVFLNWENEKQEEL</sequence>
<accession>A0ABQ9TJ60</accession>
<evidence type="ECO:0000313" key="3">
    <source>
        <dbReference type="Proteomes" id="UP001266305"/>
    </source>
</evidence>
<feature type="compositionally biased region" description="Polar residues" evidence="1">
    <location>
        <begin position="14"/>
        <end position="23"/>
    </location>
</feature>
<protein>
    <submittedName>
        <fullName evidence="2">Uncharacterized protein</fullName>
    </submittedName>
</protein>
<organism evidence="2 3">
    <name type="scientific">Saguinus oedipus</name>
    <name type="common">Cotton-top tamarin</name>
    <name type="synonym">Oedipomidas oedipus</name>
    <dbReference type="NCBI Taxonomy" id="9490"/>
    <lineage>
        <taxon>Eukaryota</taxon>
        <taxon>Metazoa</taxon>
        <taxon>Chordata</taxon>
        <taxon>Craniata</taxon>
        <taxon>Vertebrata</taxon>
        <taxon>Euteleostomi</taxon>
        <taxon>Mammalia</taxon>
        <taxon>Eutheria</taxon>
        <taxon>Euarchontoglires</taxon>
        <taxon>Primates</taxon>
        <taxon>Haplorrhini</taxon>
        <taxon>Platyrrhini</taxon>
        <taxon>Cebidae</taxon>
        <taxon>Callitrichinae</taxon>
        <taxon>Saguinus</taxon>
    </lineage>
</organism>
<comment type="caution">
    <text evidence="2">The sequence shown here is derived from an EMBL/GenBank/DDBJ whole genome shotgun (WGS) entry which is preliminary data.</text>
</comment>
<feature type="region of interest" description="Disordered" evidence="1">
    <location>
        <begin position="1"/>
        <end position="25"/>
    </location>
</feature>